<name>M2PX43_CERS8</name>
<gene>
    <name evidence="1" type="ORF">CERSUDRAFT_69975</name>
</gene>
<sequence>MAPDAFKRLAQIVRGLNDSTFFTSSRPSALVVYAPQDVHAYVISCEWDKRTMVDGSYGLQYNIVTPENQVNKLVFVKNVETAGSSACQRAFAAGIEWYAGNLALFTKDEDAAKYVM</sequence>
<keyword evidence="2" id="KW-1185">Reference proteome</keyword>
<dbReference type="EMBL" id="KB445791">
    <property type="protein sequence ID" value="EMD41404.1"/>
    <property type="molecule type" value="Genomic_DNA"/>
</dbReference>
<accession>M2PX43</accession>
<reference evidence="1 2" key="1">
    <citation type="journal article" date="2012" name="Proc. Natl. Acad. Sci. U.S.A.">
        <title>Comparative genomics of Ceriporiopsis subvermispora and Phanerochaete chrysosporium provide insight into selective ligninolysis.</title>
        <authorList>
            <person name="Fernandez-Fueyo E."/>
            <person name="Ruiz-Duenas F.J."/>
            <person name="Ferreira P."/>
            <person name="Floudas D."/>
            <person name="Hibbett D.S."/>
            <person name="Canessa P."/>
            <person name="Larrondo L.F."/>
            <person name="James T.Y."/>
            <person name="Seelenfreund D."/>
            <person name="Lobos S."/>
            <person name="Polanco R."/>
            <person name="Tello M."/>
            <person name="Honda Y."/>
            <person name="Watanabe T."/>
            <person name="Watanabe T."/>
            <person name="Ryu J.S."/>
            <person name="Kubicek C.P."/>
            <person name="Schmoll M."/>
            <person name="Gaskell J."/>
            <person name="Hammel K.E."/>
            <person name="St John F.J."/>
            <person name="Vanden Wymelenberg A."/>
            <person name="Sabat G."/>
            <person name="Splinter BonDurant S."/>
            <person name="Syed K."/>
            <person name="Yadav J.S."/>
            <person name="Doddapaneni H."/>
            <person name="Subramanian V."/>
            <person name="Lavin J.L."/>
            <person name="Oguiza J.A."/>
            <person name="Perez G."/>
            <person name="Pisabarro A.G."/>
            <person name="Ramirez L."/>
            <person name="Santoyo F."/>
            <person name="Master E."/>
            <person name="Coutinho P.M."/>
            <person name="Henrissat B."/>
            <person name="Lombard V."/>
            <person name="Magnuson J.K."/>
            <person name="Kuees U."/>
            <person name="Hori C."/>
            <person name="Igarashi K."/>
            <person name="Samejima M."/>
            <person name="Held B.W."/>
            <person name="Barry K.W."/>
            <person name="LaButti K.M."/>
            <person name="Lapidus A."/>
            <person name="Lindquist E.A."/>
            <person name="Lucas S.M."/>
            <person name="Riley R."/>
            <person name="Salamov A.A."/>
            <person name="Hoffmeister D."/>
            <person name="Schwenk D."/>
            <person name="Hadar Y."/>
            <person name="Yarden O."/>
            <person name="de Vries R.P."/>
            <person name="Wiebenga A."/>
            <person name="Stenlid J."/>
            <person name="Eastwood D."/>
            <person name="Grigoriev I.V."/>
            <person name="Berka R.M."/>
            <person name="Blanchette R.A."/>
            <person name="Kersten P."/>
            <person name="Martinez A.T."/>
            <person name="Vicuna R."/>
            <person name="Cullen D."/>
        </authorList>
    </citation>
    <scope>NUCLEOTIDE SEQUENCE [LARGE SCALE GENOMIC DNA]</scope>
    <source>
        <strain evidence="1 2">B</strain>
    </source>
</reference>
<dbReference type="Proteomes" id="UP000016930">
    <property type="component" value="Unassembled WGS sequence"/>
</dbReference>
<evidence type="ECO:0000313" key="1">
    <source>
        <dbReference type="EMBL" id="EMD41404.1"/>
    </source>
</evidence>
<protein>
    <submittedName>
        <fullName evidence="1">Uncharacterized protein</fullName>
    </submittedName>
</protein>
<dbReference type="AlphaFoldDB" id="M2PX43"/>
<evidence type="ECO:0000313" key="2">
    <source>
        <dbReference type="Proteomes" id="UP000016930"/>
    </source>
</evidence>
<organism evidence="1 2">
    <name type="scientific">Ceriporiopsis subvermispora (strain B)</name>
    <name type="common">White-rot fungus</name>
    <name type="synonym">Gelatoporia subvermispora</name>
    <dbReference type="NCBI Taxonomy" id="914234"/>
    <lineage>
        <taxon>Eukaryota</taxon>
        <taxon>Fungi</taxon>
        <taxon>Dikarya</taxon>
        <taxon>Basidiomycota</taxon>
        <taxon>Agaricomycotina</taxon>
        <taxon>Agaricomycetes</taxon>
        <taxon>Polyporales</taxon>
        <taxon>Gelatoporiaceae</taxon>
        <taxon>Gelatoporia</taxon>
    </lineage>
</organism>
<dbReference type="HOGENOM" id="CLU_2096583_0_0_1"/>
<proteinExistence type="predicted"/>